<dbReference type="EMBL" id="FNBW01000002">
    <property type="protein sequence ID" value="SDF29814.1"/>
    <property type="molecule type" value="Genomic_DNA"/>
</dbReference>
<accession>A0A8G2BHB8</accession>
<keyword evidence="2" id="KW-1185">Reference proteome</keyword>
<proteinExistence type="predicted"/>
<dbReference type="GO" id="GO:0033969">
    <property type="term" value="F:gamma-glutamyl-gamma-aminobutyrate hydrolase activity"/>
    <property type="evidence" value="ECO:0007669"/>
    <property type="project" value="TreeGrafter"/>
</dbReference>
<evidence type="ECO:0000313" key="2">
    <source>
        <dbReference type="Proteomes" id="UP000198615"/>
    </source>
</evidence>
<dbReference type="Proteomes" id="UP000198615">
    <property type="component" value="Unassembled WGS sequence"/>
</dbReference>
<dbReference type="CDD" id="cd01745">
    <property type="entry name" value="GATase1_2"/>
    <property type="match status" value="1"/>
</dbReference>
<dbReference type="GO" id="GO:0006598">
    <property type="term" value="P:polyamine catabolic process"/>
    <property type="evidence" value="ECO:0007669"/>
    <property type="project" value="TreeGrafter"/>
</dbReference>
<dbReference type="GO" id="GO:0016740">
    <property type="term" value="F:transferase activity"/>
    <property type="evidence" value="ECO:0007669"/>
    <property type="project" value="UniProtKB-KW"/>
</dbReference>
<dbReference type="Pfam" id="PF07722">
    <property type="entry name" value="Peptidase_C26"/>
    <property type="match status" value="1"/>
</dbReference>
<dbReference type="PANTHER" id="PTHR43235">
    <property type="entry name" value="GLUTAMINE AMIDOTRANSFERASE PB2B2.05-RELATED"/>
    <property type="match status" value="1"/>
</dbReference>
<dbReference type="InterPro" id="IPR044668">
    <property type="entry name" value="PuuD-like"/>
</dbReference>
<name>A0A8G2BHB8_9PROT</name>
<reference evidence="1 2" key="1">
    <citation type="submission" date="2016-10" db="EMBL/GenBank/DDBJ databases">
        <authorList>
            <person name="Varghese N."/>
            <person name="Submissions S."/>
        </authorList>
    </citation>
    <scope>NUCLEOTIDE SEQUENCE [LARGE SCALE GENOMIC DNA]</scope>
    <source>
        <strain evidence="1 2">DSM 18839</strain>
    </source>
</reference>
<evidence type="ECO:0000313" key="1">
    <source>
        <dbReference type="EMBL" id="SDF29814.1"/>
    </source>
</evidence>
<dbReference type="SUPFAM" id="SSF52317">
    <property type="entry name" value="Class I glutamine amidotransferase-like"/>
    <property type="match status" value="1"/>
</dbReference>
<dbReference type="PANTHER" id="PTHR43235:SF1">
    <property type="entry name" value="GLUTAMINE AMIDOTRANSFERASE PB2B2.05-RELATED"/>
    <property type="match status" value="1"/>
</dbReference>
<keyword evidence="1" id="KW-0315">Glutamine amidotransferase</keyword>
<dbReference type="InterPro" id="IPR029062">
    <property type="entry name" value="Class_I_gatase-like"/>
</dbReference>
<dbReference type="OrthoDB" id="9813383at2"/>
<keyword evidence="1" id="KW-0808">Transferase</keyword>
<protein>
    <submittedName>
        <fullName evidence="1">Putative glutamine amidotransferase</fullName>
    </submittedName>
</protein>
<dbReference type="RefSeq" id="WP_038013894.1">
    <property type="nucleotide sequence ID" value="NZ_FNBW01000002.1"/>
</dbReference>
<dbReference type="GO" id="GO:0005829">
    <property type="term" value="C:cytosol"/>
    <property type="evidence" value="ECO:0007669"/>
    <property type="project" value="TreeGrafter"/>
</dbReference>
<organism evidence="1 2">
    <name type="scientific">Thalassobaculum litoreum DSM 18839</name>
    <dbReference type="NCBI Taxonomy" id="1123362"/>
    <lineage>
        <taxon>Bacteria</taxon>
        <taxon>Pseudomonadati</taxon>
        <taxon>Pseudomonadota</taxon>
        <taxon>Alphaproteobacteria</taxon>
        <taxon>Rhodospirillales</taxon>
        <taxon>Thalassobaculaceae</taxon>
        <taxon>Thalassobaculum</taxon>
    </lineage>
</organism>
<dbReference type="InterPro" id="IPR011697">
    <property type="entry name" value="Peptidase_C26"/>
</dbReference>
<dbReference type="AlphaFoldDB" id="A0A8G2BHB8"/>
<gene>
    <name evidence="1" type="ORF">SAMN05660686_00946</name>
</gene>
<dbReference type="Gene3D" id="3.40.50.880">
    <property type="match status" value="1"/>
</dbReference>
<sequence length="234" mass="25449">MRPRIGITTGKRKGRAMRLANAFNVLLAGGWPVTIGPGIRESFDDLDGLIIGGGVDIEARLYGVDTSDEWPYDPDRDALELAGIAWADAVGAPILGICRGMQLLNVHRGGTLLRDIVTAKPGYRNKRSLFPCKTVEIKEQTLLSRITGTKPLTINALHHQAVDVVGNGLVVAARETAGFIQSVETTDGPMRLGVQWHPELMPWSSRHRAVFSTLIGAARRRDYRQPPIPSAISA</sequence>
<dbReference type="PROSITE" id="PS51273">
    <property type="entry name" value="GATASE_TYPE_1"/>
    <property type="match status" value="1"/>
</dbReference>
<comment type="caution">
    <text evidence="1">The sequence shown here is derived from an EMBL/GenBank/DDBJ whole genome shotgun (WGS) entry which is preliminary data.</text>
</comment>